<evidence type="ECO:0000313" key="1">
    <source>
        <dbReference type="EMBL" id="GGF09269.1"/>
    </source>
</evidence>
<gene>
    <name evidence="1" type="ORF">GCM10011611_13480</name>
</gene>
<keyword evidence="2" id="KW-1185">Reference proteome</keyword>
<proteinExistence type="predicted"/>
<evidence type="ECO:0008006" key="3">
    <source>
        <dbReference type="Google" id="ProtNLM"/>
    </source>
</evidence>
<organism evidence="1 2">
    <name type="scientific">Aliidongia dinghuensis</name>
    <dbReference type="NCBI Taxonomy" id="1867774"/>
    <lineage>
        <taxon>Bacteria</taxon>
        <taxon>Pseudomonadati</taxon>
        <taxon>Pseudomonadota</taxon>
        <taxon>Alphaproteobacteria</taxon>
        <taxon>Rhodospirillales</taxon>
        <taxon>Dongiaceae</taxon>
        <taxon>Aliidongia</taxon>
    </lineage>
</organism>
<evidence type="ECO:0000313" key="2">
    <source>
        <dbReference type="Proteomes" id="UP000646365"/>
    </source>
</evidence>
<accession>A0A8J2YQY9</accession>
<protein>
    <recommendedName>
        <fullName evidence="3">Tetratricopeptide repeat protein</fullName>
    </recommendedName>
</protein>
<sequence>MTDRTPQEQLAKEQLAKEQLAKEQLAEAQRIHDDDPWRARDMLLPLPASLAAPDDLAQLARLGVHVLGGLLKRWPEALLICRQAIAAAGAPRPDMLRCLAAAAVLAGDALEAARAEAALASALDAPTADCAAVIRLLVIEQDMGRDKILPWLPVLDDWVARAEAIEGPPDLVRFLAIATNNIASTILDAGPVPAGEPARVLERVARLSFHCWHAVGSWIHHERAHYLMALALNATGQPAAAAEHARHGLALIAANEPEPVDACFHLLALARALKALGDAAGAETALAEAATYPAGFDDYWRAEYDKARAAI</sequence>
<reference evidence="1" key="2">
    <citation type="submission" date="2020-09" db="EMBL/GenBank/DDBJ databases">
        <authorList>
            <person name="Sun Q."/>
            <person name="Zhou Y."/>
        </authorList>
    </citation>
    <scope>NUCLEOTIDE SEQUENCE</scope>
    <source>
        <strain evidence="1">CGMCC 1.15725</strain>
    </source>
</reference>
<dbReference type="Proteomes" id="UP000646365">
    <property type="component" value="Unassembled WGS sequence"/>
</dbReference>
<name>A0A8J2YQY9_9PROT</name>
<dbReference type="AlphaFoldDB" id="A0A8J2YQY9"/>
<reference evidence="1" key="1">
    <citation type="journal article" date="2014" name="Int. J. Syst. Evol. Microbiol.">
        <title>Complete genome sequence of Corynebacterium casei LMG S-19264T (=DSM 44701T), isolated from a smear-ripened cheese.</title>
        <authorList>
            <consortium name="US DOE Joint Genome Institute (JGI-PGF)"/>
            <person name="Walter F."/>
            <person name="Albersmeier A."/>
            <person name="Kalinowski J."/>
            <person name="Ruckert C."/>
        </authorList>
    </citation>
    <scope>NUCLEOTIDE SEQUENCE</scope>
    <source>
        <strain evidence="1">CGMCC 1.15725</strain>
    </source>
</reference>
<dbReference type="RefSeq" id="WP_189043882.1">
    <property type="nucleotide sequence ID" value="NZ_BMJQ01000003.1"/>
</dbReference>
<dbReference type="EMBL" id="BMJQ01000003">
    <property type="protein sequence ID" value="GGF09269.1"/>
    <property type="molecule type" value="Genomic_DNA"/>
</dbReference>
<comment type="caution">
    <text evidence="1">The sequence shown here is derived from an EMBL/GenBank/DDBJ whole genome shotgun (WGS) entry which is preliminary data.</text>
</comment>